<dbReference type="OrthoDB" id="2410582at2759"/>
<keyword evidence="3" id="KW-1185">Reference proteome</keyword>
<comment type="caution">
    <text evidence="2">The sequence shown here is derived from an EMBL/GenBank/DDBJ whole genome shotgun (WGS) entry which is preliminary data.</text>
</comment>
<name>A0A9N9A9Q2_9GLOM</name>
<proteinExistence type="predicted"/>
<feature type="region of interest" description="Disordered" evidence="1">
    <location>
        <begin position="1"/>
        <end position="34"/>
    </location>
</feature>
<dbReference type="Proteomes" id="UP000789759">
    <property type="component" value="Unassembled WGS sequence"/>
</dbReference>
<sequence>MSSNDIDDEESVLASSSETASSNKQQKASGRPFNPVWNHFNQIEKKQEDLLKYVKNQEIPSKRQKHLENGMCLAFICAGISFNAAKNKIVCAWIQDLKPGFKIPTNSALENEIQINNIVGGGIKRYVATRWSSYYDAICSILHLKVAFVRDNLLPTKIMNHLLMIHLKLIVKHCKHEKISYIDHELTLEDILIVANETGELNSNDSNEDFDKDYVGVSEVGFKSLDEILKLEEAFDFNYEIFRENSKNNNAKLGSEDVVEENPNYDYNIDSLVDEIFT</sequence>
<protein>
    <submittedName>
        <fullName evidence="2">13177_t:CDS:1</fullName>
    </submittedName>
</protein>
<accession>A0A9N9A9Q2</accession>
<dbReference type="AlphaFoldDB" id="A0A9N9A9Q2"/>
<evidence type="ECO:0000313" key="2">
    <source>
        <dbReference type="EMBL" id="CAG8524262.1"/>
    </source>
</evidence>
<evidence type="ECO:0000313" key="3">
    <source>
        <dbReference type="Proteomes" id="UP000789759"/>
    </source>
</evidence>
<gene>
    <name evidence="2" type="ORF">CPELLU_LOCUS3538</name>
</gene>
<reference evidence="2" key="1">
    <citation type="submission" date="2021-06" db="EMBL/GenBank/DDBJ databases">
        <authorList>
            <person name="Kallberg Y."/>
            <person name="Tangrot J."/>
            <person name="Rosling A."/>
        </authorList>
    </citation>
    <scope>NUCLEOTIDE SEQUENCE</scope>
    <source>
        <strain evidence="2">FL966</strain>
    </source>
</reference>
<evidence type="ECO:0000256" key="1">
    <source>
        <dbReference type="SAM" id="MobiDB-lite"/>
    </source>
</evidence>
<dbReference type="EMBL" id="CAJVQA010001739">
    <property type="protein sequence ID" value="CAG8524262.1"/>
    <property type="molecule type" value="Genomic_DNA"/>
</dbReference>
<feature type="compositionally biased region" description="Acidic residues" evidence="1">
    <location>
        <begin position="1"/>
        <end position="11"/>
    </location>
</feature>
<feature type="compositionally biased region" description="Low complexity" evidence="1">
    <location>
        <begin position="12"/>
        <end position="22"/>
    </location>
</feature>
<organism evidence="2 3">
    <name type="scientific">Cetraspora pellucida</name>
    <dbReference type="NCBI Taxonomy" id="1433469"/>
    <lineage>
        <taxon>Eukaryota</taxon>
        <taxon>Fungi</taxon>
        <taxon>Fungi incertae sedis</taxon>
        <taxon>Mucoromycota</taxon>
        <taxon>Glomeromycotina</taxon>
        <taxon>Glomeromycetes</taxon>
        <taxon>Diversisporales</taxon>
        <taxon>Gigasporaceae</taxon>
        <taxon>Cetraspora</taxon>
    </lineage>
</organism>